<sequence length="280" mass="31096">MGIIGAVTPGEKRSRPKHRDTSLKANQISTLGQIPVHFYNSSKTEISLRYEELQDFRLEDVTTKLDLLWKVSWPLRTPNIGWSGLMQAVLEGNFTSSISGGDGAMILCIGGVFLLALAVQCDAQSTVDTVCPPNSVTLYTRYYLRATNETCFLFRKHKTTYANAALGCARRKAFLAMPKTKDVNDFLLREMSTFDELEPMWIGMQDQGEEGRYMWTDGSPVDDWGNFAKGNGGLFGGSEDCLALDPRDGKWHDYGCNTGGLLGFIGISKMAKLPYICQFP</sequence>
<evidence type="ECO:0000313" key="4">
    <source>
        <dbReference type="Proteomes" id="UP000762676"/>
    </source>
</evidence>
<dbReference type="PANTHER" id="PTHR22801">
    <property type="entry name" value="LITHOSTATHINE"/>
    <property type="match status" value="1"/>
</dbReference>
<proteinExistence type="predicted"/>
<dbReference type="SUPFAM" id="SSF56436">
    <property type="entry name" value="C-type lectin-like"/>
    <property type="match status" value="1"/>
</dbReference>
<evidence type="ECO:0000259" key="2">
    <source>
        <dbReference type="PROSITE" id="PS50041"/>
    </source>
</evidence>
<keyword evidence="4" id="KW-1185">Reference proteome</keyword>
<dbReference type="PANTHER" id="PTHR22801:SF63">
    <property type="entry name" value="C-TYPE LECTIN DOMAIN-CONTAINING PROTEIN"/>
    <property type="match status" value="1"/>
</dbReference>
<gene>
    <name evidence="3" type="ORF">ElyMa_006950900</name>
</gene>
<dbReference type="Gene3D" id="3.10.100.10">
    <property type="entry name" value="Mannose-Binding Protein A, subunit A"/>
    <property type="match status" value="1"/>
</dbReference>
<dbReference type="EMBL" id="BMAT01013897">
    <property type="protein sequence ID" value="GFS22420.1"/>
    <property type="molecule type" value="Genomic_DNA"/>
</dbReference>
<evidence type="ECO:0000256" key="1">
    <source>
        <dbReference type="SAM" id="MobiDB-lite"/>
    </source>
</evidence>
<reference evidence="3 4" key="1">
    <citation type="journal article" date="2021" name="Elife">
        <title>Chloroplast acquisition without the gene transfer in kleptoplastic sea slugs, Plakobranchus ocellatus.</title>
        <authorList>
            <person name="Maeda T."/>
            <person name="Takahashi S."/>
            <person name="Yoshida T."/>
            <person name="Shimamura S."/>
            <person name="Takaki Y."/>
            <person name="Nagai Y."/>
            <person name="Toyoda A."/>
            <person name="Suzuki Y."/>
            <person name="Arimoto A."/>
            <person name="Ishii H."/>
            <person name="Satoh N."/>
            <person name="Nishiyama T."/>
            <person name="Hasebe M."/>
            <person name="Maruyama T."/>
            <person name="Minagawa J."/>
            <person name="Obokata J."/>
            <person name="Shigenobu S."/>
        </authorList>
    </citation>
    <scope>NUCLEOTIDE SEQUENCE [LARGE SCALE GENOMIC DNA]</scope>
</reference>
<dbReference type="InterPro" id="IPR001304">
    <property type="entry name" value="C-type_lectin-like"/>
</dbReference>
<dbReference type="Pfam" id="PF00059">
    <property type="entry name" value="Lectin_C"/>
    <property type="match status" value="1"/>
</dbReference>
<feature type="region of interest" description="Disordered" evidence="1">
    <location>
        <begin position="1"/>
        <end position="21"/>
    </location>
</feature>
<accession>A0AAV4JJI9</accession>
<dbReference type="AlphaFoldDB" id="A0AAV4JJI9"/>
<comment type="caution">
    <text evidence="3">The sequence shown here is derived from an EMBL/GenBank/DDBJ whole genome shotgun (WGS) entry which is preliminary data.</text>
</comment>
<dbReference type="InterPro" id="IPR016186">
    <property type="entry name" value="C-type_lectin-like/link_sf"/>
</dbReference>
<feature type="domain" description="C-type lectin" evidence="2">
    <location>
        <begin position="147"/>
        <end position="257"/>
    </location>
</feature>
<protein>
    <submittedName>
        <fullName evidence="3">Collectin-10</fullName>
    </submittedName>
</protein>
<dbReference type="Proteomes" id="UP000762676">
    <property type="component" value="Unassembled WGS sequence"/>
</dbReference>
<organism evidence="3 4">
    <name type="scientific">Elysia marginata</name>
    <dbReference type="NCBI Taxonomy" id="1093978"/>
    <lineage>
        <taxon>Eukaryota</taxon>
        <taxon>Metazoa</taxon>
        <taxon>Spiralia</taxon>
        <taxon>Lophotrochozoa</taxon>
        <taxon>Mollusca</taxon>
        <taxon>Gastropoda</taxon>
        <taxon>Heterobranchia</taxon>
        <taxon>Euthyneura</taxon>
        <taxon>Panpulmonata</taxon>
        <taxon>Sacoglossa</taxon>
        <taxon>Placobranchoidea</taxon>
        <taxon>Plakobranchidae</taxon>
        <taxon>Elysia</taxon>
    </lineage>
</organism>
<name>A0AAV4JJI9_9GAST</name>
<dbReference type="InterPro" id="IPR016187">
    <property type="entry name" value="CTDL_fold"/>
</dbReference>
<evidence type="ECO:0000313" key="3">
    <source>
        <dbReference type="EMBL" id="GFS22420.1"/>
    </source>
</evidence>
<dbReference type="SMART" id="SM00034">
    <property type="entry name" value="CLECT"/>
    <property type="match status" value="1"/>
</dbReference>
<dbReference type="CDD" id="cd00037">
    <property type="entry name" value="CLECT"/>
    <property type="match status" value="1"/>
</dbReference>
<dbReference type="InterPro" id="IPR050801">
    <property type="entry name" value="Ca-Dep_Lectins_ImmuneDev"/>
</dbReference>
<dbReference type="PROSITE" id="PS50041">
    <property type="entry name" value="C_TYPE_LECTIN_2"/>
    <property type="match status" value="1"/>
</dbReference>